<evidence type="ECO:0000313" key="3">
    <source>
        <dbReference type="Proteomes" id="UP000198287"/>
    </source>
</evidence>
<feature type="signal peptide" evidence="1">
    <location>
        <begin position="1"/>
        <end position="24"/>
    </location>
</feature>
<dbReference type="Proteomes" id="UP000198287">
    <property type="component" value="Unassembled WGS sequence"/>
</dbReference>
<keyword evidence="1" id="KW-0732">Signal</keyword>
<organism evidence="2 3">
    <name type="scientific">Folsomia candida</name>
    <name type="common">Springtail</name>
    <dbReference type="NCBI Taxonomy" id="158441"/>
    <lineage>
        <taxon>Eukaryota</taxon>
        <taxon>Metazoa</taxon>
        <taxon>Ecdysozoa</taxon>
        <taxon>Arthropoda</taxon>
        <taxon>Hexapoda</taxon>
        <taxon>Collembola</taxon>
        <taxon>Entomobryomorpha</taxon>
        <taxon>Isotomoidea</taxon>
        <taxon>Isotomidae</taxon>
        <taxon>Proisotominae</taxon>
        <taxon>Folsomia</taxon>
    </lineage>
</organism>
<dbReference type="SUPFAM" id="SSF48726">
    <property type="entry name" value="Immunoglobulin"/>
    <property type="match status" value="1"/>
</dbReference>
<protein>
    <recommendedName>
        <fullName evidence="4">Ig-like domain-containing protein</fullName>
    </recommendedName>
</protein>
<dbReference type="InterPro" id="IPR036179">
    <property type="entry name" value="Ig-like_dom_sf"/>
</dbReference>
<dbReference type="EMBL" id="LNIX01000002">
    <property type="protein sequence ID" value="OXA61085.1"/>
    <property type="molecule type" value="Genomic_DNA"/>
</dbReference>
<proteinExistence type="predicted"/>
<keyword evidence="3" id="KW-1185">Reference proteome</keyword>
<evidence type="ECO:0000313" key="2">
    <source>
        <dbReference type="EMBL" id="OXA61085.1"/>
    </source>
</evidence>
<sequence length="238" mass="27480">MTSANMASKHVLPLLTLLVFLANAHIYDYYPNNYYPANGIHQHQSYFPPLPPAPIGNNFGNTFYNQIPNILTPFQLPRQVRVPGRIEIIINGDIAEILCEFPRYLILIQKLHWHHRYDDPYGTYYDTNQNFAPRISIKNDSKYKSILRIQGFNEDDFGHWRCLSSAVLPEDVDYLGNLRNLRKKRSYYDPKPPIKGLFAPFFRPSYGLFGIFQEIKFAPLAQQGGSQQLVRATGNNTI</sequence>
<evidence type="ECO:0008006" key="4">
    <source>
        <dbReference type="Google" id="ProtNLM"/>
    </source>
</evidence>
<accession>A0A226ETY7</accession>
<reference evidence="2 3" key="1">
    <citation type="submission" date="2015-12" db="EMBL/GenBank/DDBJ databases">
        <title>The genome of Folsomia candida.</title>
        <authorList>
            <person name="Faddeeva A."/>
            <person name="Derks M.F."/>
            <person name="Anvar Y."/>
            <person name="Smit S."/>
            <person name="Van Straalen N."/>
            <person name="Roelofs D."/>
        </authorList>
    </citation>
    <scope>NUCLEOTIDE SEQUENCE [LARGE SCALE GENOMIC DNA]</scope>
    <source>
        <strain evidence="2 3">VU population</strain>
        <tissue evidence="2">Whole body</tissue>
    </source>
</reference>
<feature type="chain" id="PRO_5013347873" description="Ig-like domain-containing protein" evidence="1">
    <location>
        <begin position="25"/>
        <end position="238"/>
    </location>
</feature>
<comment type="caution">
    <text evidence="2">The sequence shown here is derived from an EMBL/GenBank/DDBJ whole genome shotgun (WGS) entry which is preliminary data.</text>
</comment>
<gene>
    <name evidence="2" type="ORF">Fcan01_05297</name>
</gene>
<dbReference type="AlphaFoldDB" id="A0A226ETY7"/>
<name>A0A226ETY7_FOLCA</name>
<evidence type="ECO:0000256" key="1">
    <source>
        <dbReference type="SAM" id="SignalP"/>
    </source>
</evidence>
<dbReference type="OrthoDB" id="10618681at2759"/>